<name>A0A146G4V1_TERSA</name>
<evidence type="ECO:0000256" key="2">
    <source>
        <dbReference type="ARBA" id="ARBA00013855"/>
    </source>
</evidence>
<dbReference type="NCBIfam" id="TIGR00219">
    <property type="entry name" value="mreC"/>
    <property type="match status" value="1"/>
</dbReference>
<comment type="caution">
    <text evidence="8">The sequence shown here is derived from an EMBL/GenBank/DDBJ whole genome shotgun (WGS) entry which is preliminary data.</text>
</comment>
<feature type="coiled-coil region" evidence="6">
    <location>
        <begin position="62"/>
        <end position="106"/>
    </location>
</feature>
<keyword evidence="6" id="KW-0175">Coiled coil</keyword>
<reference evidence="9" key="1">
    <citation type="journal article" date="2017" name="Genome Announc.">
        <title>Draft Genome Sequence of Terrimicrobium sacchariphilum NM-5T, a Facultative Anaerobic Soil Bacterium of the Class Spartobacteria.</title>
        <authorList>
            <person name="Qiu Y.L."/>
            <person name="Tourlousse D.M."/>
            <person name="Matsuura N."/>
            <person name="Ohashi A."/>
            <person name="Sekiguchi Y."/>
        </authorList>
    </citation>
    <scope>NUCLEOTIDE SEQUENCE [LARGE SCALE GENOMIC DNA]</scope>
    <source>
        <strain evidence="9">NM-5</strain>
    </source>
</reference>
<dbReference type="STRING" id="690879.TSACC_2444"/>
<keyword evidence="3 5" id="KW-0133">Cell shape</keyword>
<dbReference type="RefSeq" id="WP_075077906.1">
    <property type="nucleotide sequence ID" value="NZ_BDCO01000002.1"/>
</dbReference>
<dbReference type="Gene3D" id="2.40.10.340">
    <property type="entry name" value="Rod shape-determining protein MreC, domain 1"/>
    <property type="match status" value="1"/>
</dbReference>
<gene>
    <name evidence="8" type="ORF">TSACC_2444</name>
</gene>
<feature type="domain" description="Rod shape-determining protein MreC beta-barrel core" evidence="7">
    <location>
        <begin position="115"/>
        <end position="265"/>
    </location>
</feature>
<dbReference type="PANTHER" id="PTHR34138:SF1">
    <property type="entry name" value="CELL SHAPE-DETERMINING PROTEIN MREC"/>
    <property type="match status" value="1"/>
</dbReference>
<evidence type="ECO:0000256" key="6">
    <source>
        <dbReference type="SAM" id="Coils"/>
    </source>
</evidence>
<keyword evidence="9" id="KW-1185">Reference proteome</keyword>
<evidence type="ECO:0000259" key="7">
    <source>
        <dbReference type="Pfam" id="PF04085"/>
    </source>
</evidence>
<organism evidence="8 9">
    <name type="scientific">Terrimicrobium sacchariphilum</name>
    <dbReference type="NCBI Taxonomy" id="690879"/>
    <lineage>
        <taxon>Bacteria</taxon>
        <taxon>Pseudomonadati</taxon>
        <taxon>Verrucomicrobiota</taxon>
        <taxon>Terrimicrobiia</taxon>
        <taxon>Terrimicrobiales</taxon>
        <taxon>Terrimicrobiaceae</taxon>
        <taxon>Terrimicrobium</taxon>
    </lineage>
</organism>
<protein>
    <recommendedName>
        <fullName evidence="2 5">Cell shape-determining protein MreC</fullName>
    </recommendedName>
    <alternativeName>
        <fullName evidence="4 5">Cell shape protein MreC</fullName>
    </alternativeName>
</protein>
<evidence type="ECO:0000256" key="3">
    <source>
        <dbReference type="ARBA" id="ARBA00022960"/>
    </source>
</evidence>
<dbReference type="PIRSF" id="PIRSF038471">
    <property type="entry name" value="MreC"/>
    <property type="match status" value="1"/>
</dbReference>
<dbReference type="Proteomes" id="UP000076023">
    <property type="component" value="Unassembled WGS sequence"/>
</dbReference>
<dbReference type="PANTHER" id="PTHR34138">
    <property type="entry name" value="CELL SHAPE-DETERMINING PROTEIN MREC"/>
    <property type="match status" value="1"/>
</dbReference>
<dbReference type="Gene3D" id="2.40.10.350">
    <property type="entry name" value="Rod shape-determining protein MreC, domain 2"/>
    <property type="match status" value="1"/>
</dbReference>
<comment type="function">
    <text evidence="5">Involved in formation and maintenance of cell shape.</text>
</comment>
<evidence type="ECO:0000256" key="5">
    <source>
        <dbReference type="PIRNR" id="PIRNR038471"/>
    </source>
</evidence>
<evidence type="ECO:0000256" key="4">
    <source>
        <dbReference type="ARBA" id="ARBA00032089"/>
    </source>
</evidence>
<proteinExistence type="inferred from homology"/>
<evidence type="ECO:0000313" key="8">
    <source>
        <dbReference type="EMBL" id="GAT32047.1"/>
    </source>
</evidence>
<dbReference type="GO" id="GO:0005886">
    <property type="term" value="C:plasma membrane"/>
    <property type="evidence" value="ECO:0007669"/>
    <property type="project" value="TreeGrafter"/>
</dbReference>
<dbReference type="InterPro" id="IPR007221">
    <property type="entry name" value="MreC"/>
</dbReference>
<evidence type="ECO:0000313" key="9">
    <source>
        <dbReference type="Proteomes" id="UP000076023"/>
    </source>
</evidence>
<dbReference type="FunCoup" id="A0A146G4V1">
    <property type="interactions" value="301"/>
</dbReference>
<dbReference type="GO" id="GO:0008360">
    <property type="term" value="P:regulation of cell shape"/>
    <property type="evidence" value="ECO:0007669"/>
    <property type="project" value="UniProtKB-KW"/>
</dbReference>
<dbReference type="Pfam" id="PF04085">
    <property type="entry name" value="MreC"/>
    <property type="match status" value="1"/>
</dbReference>
<dbReference type="OrthoDB" id="9792313at2"/>
<dbReference type="InterPro" id="IPR042177">
    <property type="entry name" value="Cell/Rod_1"/>
</dbReference>
<dbReference type="CDD" id="cd14686">
    <property type="entry name" value="bZIP"/>
    <property type="match status" value="1"/>
</dbReference>
<comment type="similarity">
    <text evidence="1 5">Belongs to the MreC family.</text>
</comment>
<dbReference type="InterPro" id="IPR055342">
    <property type="entry name" value="MreC_beta-barrel_core"/>
</dbReference>
<evidence type="ECO:0000256" key="1">
    <source>
        <dbReference type="ARBA" id="ARBA00009369"/>
    </source>
</evidence>
<dbReference type="EMBL" id="BDCO01000002">
    <property type="protein sequence ID" value="GAT32047.1"/>
    <property type="molecule type" value="Genomic_DNA"/>
</dbReference>
<dbReference type="AlphaFoldDB" id="A0A146G4V1"/>
<sequence length="269" mass="29243">MNRLLLVIVFLIVAGAVLLSTLGSDAMHKMQSGFLGIVAPFVKTGSAVQRQIGEMGSGLKNLDELEAEYNRLTVENRELRTENQLLRDIEAENNKLRQALEYRERSVFKLLPARVISRDGSTWWSTIKINRGFEDGVEVDEPVLTDAGLVGKTTTVAKNESIVLLITDETCKVAGKVEGSREQGILSGVRVQQSDTPGLLQMDFLSKQANLQPGQKIYSAGVSNGVFPSGIPIGVVKSFQVRALDGRAIVEPAVDTSMVEDVFVIVGAK</sequence>
<dbReference type="InterPro" id="IPR042175">
    <property type="entry name" value="Cell/Rod_MreC_2"/>
</dbReference>
<accession>A0A146G4V1</accession>
<dbReference type="InParanoid" id="A0A146G4V1"/>